<proteinExistence type="predicted"/>
<protein>
    <submittedName>
        <fullName evidence="1">Uncharacterized protein</fullName>
    </submittedName>
</protein>
<dbReference type="Proteomes" id="UP001529510">
    <property type="component" value="Unassembled WGS sequence"/>
</dbReference>
<gene>
    <name evidence="1" type="ORF">M9458_048444</name>
</gene>
<organism evidence="1 2">
    <name type="scientific">Cirrhinus mrigala</name>
    <name type="common">Mrigala</name>
    <dbReference type="NCBI Taxonomy" id="683832"/>
    <lineage>
        <taxon>Eukaryota</taxon>
        <taxon>Metazoa</taxon>
        <taxon>Chordata</taxon>
        <taxon>Craniata</taxon>
        <taxon>Vertebrata</taxon>
        <taxon>Euteleostomi</taxon>
        <taxon>Actinopterygii</taxon>
        <taxon>Neopterygii</taxon>
        <taxon>Teleostei</taxon>
        <taxon>Ostariophysi</taxon>
        <taxon>Cypriniformes</taxon>
        <taxon>Cyprinidae</taxon>
        <taxon>Labeoninae</taxon>
        <taxon>Labeonini</taxon>
        <taxon>Cirrhinus</taxon>
    </lineage>
</organism>
<feature type="non-terminal residue" evidence="1">
    <location>
        <position position="1"/>
    </location>
</feature>
<evidence type="ECO:0000313" key="1">
    <source>
        <dbReference type="EMBL" id="KAL0157198.1"/>
    </source>
</evidence>
<name>A0ABD0N6H8_CIRMR</name>
<feature type="non-terminal residue" evidence="1">
    <location>
        <position position="79"/>
    </location>
</feature>
<accession>A0ABD0N6H8</accession>
<keyword evidence="2" id="KW-1185">Reference proteome</keyword>
<comment type="caution">
    <text evidence="1">The sequence shown here is derived from an EMBL/GenBank/DDBJ whole genome shotgun (WGS) entry which is preliminary data.</text>
</comment>
<sequence length="79" mass="8391">ISFTSSNPRCWIYCTGREFEFSFGAREVDELSIAASEGGLEPSEVDDSDEPASLGATFQSEADAGMVAMFTQAAESIGL</sequence>
<dbReference type="AlphaFoldDB" id="A0ABD0N6H8"/>
<dbReference type="EMBL" id="JAMKFB020000024">
    <property type="protein sequence ID" value="KAL0157198.1"/>
    <property type="molecule type" value="Genomic_DNA"/>
</dbReference>
<reference evidence="1 2" key="1">
    <citation type="submission" date="2024-05" db="EMBL/GenBank/DDBJ databases">
        <title>Genome sequencing and assembly of Indian major carp, Cirrhinus mrigala (Hamilton, 1822).</title>
        <authorList>
            <person name="Mohindra V."/>
            <person name="Chowdhury L.M."/>
            <person name="Lal K."/>
            <person name="Jena J.K."/>
        </authorList>
    </citation>
    <scope>NUCLEOTIDE SEQUENCE [LARGE SCALE GENOMIC DNA]</scope>
    <source>
        <strain evidence="1">CM1030</strain>
        <tissue evidence="1">Blood</tissue>
    </source>
</reference>
<evidence type="ECO:0000313" key="2">
    <source>
        <dbReference type="Proteomes" id="UP001529510"/>
    </source>
</evidence>